<dbReference type="InterPro" id="IPR011527">
    <property type="entry name" value="ABC1_TM_dom"/>
</dbReference>
<dbReference type="Pfam" id="PF00005">
    <property type="entry name" value="ABC_tran"/>
    <property type="match status" value="1"/>
</dbReference>
<dbReference type="CDD" id="cd07346">
    <property type="entry name" value="ABC_6TM_exporters"/>
    <property type="match status" value="1"/>
</dbReference>
<dbReference type="SUPFAM" id="SSF52540">
    <property type="entry name" value="P-loop containing nucleoside triphosphate hydrolases"/>
    <property type="match status" value="1"/>
</dbReference>
<evidence type="ECO:0000256" key="5">
    <source>
        <dbReference type="ARBA" id="ARBA00022840"/>
    </source>
</evidence>
<comment type="caution">
    <text evidence="11">The sequence shown here is derived from an EMBL/GenBank/DDBJ whole genome shotgun (WGS) entry which is preliminary data.</text>
</comment>
<dbReference type="SMART" id="SM00382">
    <property type="entry name" value="AAA"/>
    <property type="match status" value="1"/>
</dbReference>
<reference evidence="11" key="1">
    <citation type="submission" date="2022-08" db="EMBL/GenBank/DDBJ databases">
        <authorList>
            <person name="Marques A."/>
        </authorList>
    </citation>
    <scope>NUCLEOTIDE SEQUENCE</scope>
    <source>
        <strain evidence="11">RhyPub2mFocal</strain>
        <tissue evidence="11">Leaves</tissue>
    </source>
</reference>
<dbReference type="InterPro" id="IPR003439">
    <property type="entry name" value="ABC_transporter-like_ATP-bd"/>
</dbReference>
<dbReference type="GO" id="GO:0016887">
    <property type="term" value="F:ATP hydrolysis activity"/>
    <property type="evidence" value="ECO:0007669"/>
    <property type="project" value="InterPro"/>
</dbReference>
<keyword evidence="7 8" id="KW-0472">Membrane</keyword>
<keyword evidence="4" id="KW-0547">Nucleotide-binding</keyword>
<dbReference type="Gene3D" id="1.20.1560.10">
    <property type="entry name" value="ABC transporter type 1, transmembrane domain"/>
    <property type="match status" value="1"/>
</dbReference>
<evidence type="ECO:0000313" key="11">
    <source>
        <dbReference type="EMBL" id="KAJ4817541.1"/>
    </source>
</evidence>
<keyword evidence="5 11" id="KW-0067">ATP-binding</keyword>
<evidence type="ECO:0000256" key="3">
    <source>
        <dbReference type="ARBA" id="ARBA00022692"/>
    </source>
</evidence>
<proteinExistence type="predicted"/>
<dbReference type="EMBL" id="JAMFTS010000001">
    <property type="protein sequence ID" value="KAJ4817541.1"/>
    <property type="molecule type" value="Genomic_DNA"/>
</dbReference>
<evidence type="ECO:0000259" key="10">
    <source>
        <dbReference type="PROSITE" id="PS50929"/>
    </source>
</evidence>
<dbReference type="PROSITE" id="PS50929">
    <property type="entry name" value="ABC_TM1F"/>
    <property type="match status" value="1"/>
</dbReference>
<dbReference type="SUPFAM" id="SSF90123">
    <property type="entry name" value="ABC transporter transmembrane region"/>
    <property type="match status" value="1"/>
</dbReference>
<evidence type="ECO:0000256" key="8">
    <source>
        <dbReference type="SAM" id="Phobius"/>
    </source>
</evidence>
<feature type="transmembrane region" description="Helical" evidence="8">
    <location>
        <begin position="335"/>
        <end position="354"/>
    </location>
</feature>
<keyword evidence="3 8" id="KW-0812">Transmembrane</keyword>
<sequence>MLFLYIYIRGLLYLFIYYSEGFVFSKEMAITVSSPSYPISPLLRSRFQQTFTITLNPSTLRRSHLCCVSATTREPLYTSLSNPVQIQSSPLAHLQPYLLSEWQLILKGWLCSAASVYFLSLTVPSIALLPRVLCESTGPQRPIREGLRLAVLAAARFATAYLQHAFLLEASLRAANRIRVRVFDRVVHNDLGFFEGNGGVFTGDVAHRITSEAADVADMAFALLNTVVPTALQLVAMSTQMVAVSPLLSLVSFLAIPCMSFIMAYLGKRLREVSKESHFSIARLSTYLNEVLPSMLAVKANNGEKKESSTFQSLAHEAMRDILRKKKMKEFVPHAMKLVYIGGLAALCAGFLVISGESFDGTKILSFSTALALVINPIQDVGKAYNELKQGEPAVERLFDLMRFESKVMENTNAIEVEHVRGDIKFCGVKFRYGDETSPPVLDGADLHIRPGETVALVGPSGGGKTTLAKLLLRLYDPLCGSILLDDCNIQDMRLGSLRNHVALVLQDAMLFSGTVAKNIAYRAPNEEINMAQVENAARIANAHEFIKDLPKGYETNIGPRGSLFSGGQKQRIAIARALYQNSSVLVLDEATSALDSRSELLVRQALERLMANRTVLVIAHRIETIKMADRVVVLEGGKFREADKSTLFGANGLLESTEQSSIVV</sequence>
<dbReference type="InterPro" id="IPR003593">
    <property type="entry name" value="AAA+_ATPase"/>
</dbReference>
<organism evidence="11 12">
    <name type="scientific">Rhynchospora pubera</name>
    <dbReference type="NCBI Taxonomy" id="906938"/>
    <lineage>
        <taxon>Eukaryota</taxon>
        <taxon>Viridiplantae</taxon>
        <taxon>Streptophyta</taxon>
        <taxon>Embryophyta</taxon>
        <taxon>Tracheophyta</taxon>
        <taxon>Spermatophyta</taxon>
        <taxon>Magnoliopsida</taxon>
        <taxon>Liliopsida</taxon>
        <taxon>Poales</taxon>
        <taxon>Cyperaceae</taxon>
        <taxon>Cyperoideae</taxon>
        <taxon>Rhynchosporeae</taxon>
        <taxon>Rhynchospora</taxon>
    </lineage>
</organism>
<dbReference type="InterPro" id="IPR039421">
    <property type="entry name" value="Type_1_exporter"/>
</dbReference>
<dbReference type="GO" id="GO:0005524">
    <property type="term" value="F:ATP binding"/>
    <property type="evidence" value="ECO:0007669"/>
    <property type="project" value="UniProtKB-KW"/>
</dbReference>
<evidence type="ECO:0000256" key="6">
    <source>
        <dbReference type="ARBA" id="ARBA00022989"/>
    </source>
</evidence>
<evidence type="ECO:0000256" key="2">
    <source>
        <dbReference type="ARBA" id="ARBA00022448"/>
    </source>
</evidence>
<gene>
    <name evidence="11" type="ORF">LUZ62_030107</name>
</gene>
<evidence type="ECO:0000256" key="1">
    <source>
        <dbReference type="ARBA" id="ARBA00004141"/>
    </source>
</evidence>
<protein>
    <submittedName>
        <fullName evidence="11">Lipid A export ATP-binding/permease protein MsbA</fullName>
    </submittedName>
</protein>
<dbReference type="PANTHER" id="PTHR24221">
    <property type="entry name" value="ATP-BINDING CASSETTE SUB-FAMILY B"/>
    <property type="match status" value="1"/>
</dbReference>
<dbReference type="Pfam" id="PF00664">
    <property type="entry name" value="ABC_membrane"/>
    <property type="match status" value="1"/>
</dbReference>
<comment type="subcellular location">
    <subcellularLocation>
        <location evidence="1">Membrane</location>
        <topology evidence="1">Multi-pass membrane protein</topology>
    </subcellularLocation>
</comment>
<evidence type="ECO:0000313" key="12">
    <source>
        <dbReference type="Proteomes" id="UP001140206"/>
    </source>
</evidence>
<evidence type="ECO:0000259" key="9">
    <source>
        <dbReference type="PROSITE" id="PS50893"/>
    </source>
</evidence>
<feature type="domain" description="ABC transmembrane type-1" evidence="10">
    <location>
        <begin position="149"/>
        <end position="390"/>
    </location>
</feature>
<dbReference type="InterPro" id="IPR027417">
    <property type="entry name" value="P-loop_NTPase"/>
</dbReference>
<feature type="domain" description="ABC transporter" evidence="9">
    <location>
        <begin position="424"/>
        <end position="662"/>
    </location>
</feature>
<dbReference type="InterPro" id="IPR017871">
    <property type="entry name" value="ABC_transporter-like_CS"/>
</dbReference>
<dbReference type="AlphaFoldDB" id="A0AAV8HQN6"/>
<keyword evidence="12" id="KW-1185">Reference proteome</keyword>
<dbReference type="GO" id="GO:0140359">
    <property type="term" value="F:ABC-type transporter activity"/>
    <property type="evidence" value="ECO:0007669"/>
    <property type="project" value="InterPro"/>
</dbReference>
<dbReference type="PROSITE" id="PS00211">
    <property type="entry name" value="ABC_TRANSPORTER_1"/>
    <property type="match status" value="1"/>
</dbReference>
<dbReference type="PANTHER" id="PTHR24221:SF630">
    <property type="entry name" value="ABC TRANSPORTER B FAMILY MEMBER 29, CHLOROPLASTIC"/>
    <property type="match status" value="1"/>
</dbReference>
<keyword evidence="2" id="KW-0813">Transport</keyword>
<dbReference type="InterPro" id="IPR036640">
    <property type="entry name" value="ABC1_TM_sf"/>
</dbReference>
<evidence type="ECO:0000256" key="4">
    <source>
        <dbReference type="ARBA" id="ARBA00022741"/>
    </source>
</evidence>
<dbReference type="Gene3D" id="3.40.50.300">
    <property type="entry name" value="P-loop containing nucleotide triphosphate hydrolases"/>
    <property type="match status" value="1"/>
</dbReference>
<dbReference type="Proteomes" id="UP001140206">
    <property type="component" value="Chromosome 1"/>
</dbReference>
<dbReference type="GO" id="GO:0016020">
    <property type="term" value="C:membrane"/>
    <property type="evidence" value="ECO:0007669"/>
    <property type="project" value="UniProtKB-SubCell"/>
</dbReference>
<feature type="transmembrane region" description="Helical" evidence="8">
    <location>
        <begin position="242"/>
        <end position="266"/>
    </location>
</feature>
<name>A0AAV8HQN6_9POAL</name>
<accession>A0AAV8HQN6</accession>
<dbReference type="PROSITE" id="PS50893">
    <property type="entry name" value="ABC_TRANSPORTER_2"/>
    <property type="match status" value="1"/>
</dbReference>
<evidence type="ECO:0000256" key="7">
    <source>
        <dbReference type="ARBA" id="ARBA00023136"/>
    </source>
</evidence>
<dbReference type="FunFam" id="3.40.50.300:FF:001371">
    <property type="entry name" value="ABC transporter ATP-binding protein"/>
    <property type="match status" value="1"/>
</dbReference>
<dbReference type="FunFam" id="1.20.1560.10:FF:000096">
    <property type="entry name" value="ABC transporter related"/>
    <property type="match status" value="1"/>
</dbReference>
<keyword evidence="6 8" id="KW-1133">Transmembrane helix</keyword>